<evidence type="ECO:0000259" key="3">
    <source>
        <dbReference type="PROSITE" id="PS51462"/>
    </source>
</evidence>
<dbReference type="InterPro" id="IPR000086">
    <property type="entry name" value="NUDIX_hydrolase_dom"/>
</dbReference>
<evidence type="ECO:0000256" key="1">
    <source>
        <dbReference type="ARBA" id="ARBA00001946"/>
    </source>
</evidence>
<sequence>MKFCPQCTAHLEWRVVDDVERLACSSRCGYVHWNNPIPVVAGLVRVGDEFILARNARWPANLFSVITGFLEKGESPEEAISREMHEELGLNTEALEFVGHYAFAGMNQLIIAFAVRAGGELRLGAEIAEVKRCSRAELARFDFGGLDITARIVQAALAMSHSRGEVERVATSDGG</sequence>
<feature type="domain" description="Nudix hydrolase" evidence="3">
    <location>
        <begin position="35"/>
        <end position="154"/>
    </location>
</feature>
<dbReference type="KEGG" id="azo:azo3712"/>
<evidence type="ECO:0000313" key="4">
    <source>
        <dbReference type="EMBL" id="CAL96328.1"/>
    </source>
</evidence>
<dbReference type="Pfam" id="PF14803">
    <property type="entry name" value="Zn_ribbon_Nudix"/>
    <property type="match status" value="1"/>
</dbReference>
<keyword evidence="5" id="KW-1185">Reference proteome</keyword>
<proteinExistence type="predicted"/>
<gene>
    <name evidence="4" type="ordered locus">azo3712</name>
</gene>
<dbReference type="InterPro" id="IPR015797">
    <property type="entry name" value="NUDIX_hydrolase-like_dom_sf"/>
</dbReference>
<accession>A1KBX2</accession>
<dbReference type="InterPro" id="IPR020084">
    <property type="entry name" value="NUDIX_hydrolase_CS"/>
</dbReference>
<dbReference type="PROSITE" id="PS51462">
    <property type="entry name" value="NUDIX"/>
    <property type="match status" value="1"/>
</dbReference>
<dbReference type="SUPFAM" id="SSF55811">
    <property type="entry name" value="Nudix"/>
    <property type="match status" value="1"/>
</dbReference>
<dbReference type="EMBL" id="AM406670">
    <property type="protein sequence ID" value="CAL96328.1"/>
    <property type="molecule type" value="Genomic_DNA"/>
</dbReference>
<comment type="cofactor">
    <cofactor evidence="1">
        <name>Mg(2+)</name>
        <dbReference type="ChEBI" id="CHEBI:18420"/>
    </cofactor>
</comment>
<dbReference type="PANTHER" id="PTHR43222:SF2">
    <property type="entry name" value="NUDIX HYDROLASE 23, CHLOROPLASTIC"/>
    <property type="match status" value="1"/>
</dbReference>
<reference evidence="4 5" key="1">
    <citation type="journal article" date="2006" name="Nat. Biotechnol.">
        <title>Complete genome of the mutualistic, N2-fixing grass endophyte Azoarcus sp. strain BH72.</title>
        <authorList>
            <person name="Krause A."/>
            <person name="Ramakumar A."/>
            <person name="Bartels D."/>
            <person name="Battistoni F."/>
            <person name="Bekel T."/>
            <person name="Boch J."/>
            <person name="Boehm M."/>
            <person name="Friedrich F."/>
            <person name="Hurek T."/>
            <person name="Krause L."/>
            <person name="Linke B."/>
            <person name="McHardy A.C."/>
            <person name="Sarkar A."/>
            <person name="Schneiker S."/>
            <person name="Syed A.A."/>
            <person name="Thauer R."/>
            <person name="Vorhoelter F.-J."/>
            <person name="Weidner S."/>
            <person name="Puehler A."/>
            <person name="Reinhold-Hurek B."/>
            <person name="Kaiser O."/>
            <person name="Goesmann A."/>
        </authorList>
    </citation>
    <scope>NUCLEOTIDE SEQUENCE [LARGE SCALE GENOMIC DNA]</scope>
    <source>
        <strain evidence="4 5">BH72</strain>
    </source>
</reference>
<dbReference type="Gene3D" id="2.20.70.10">
    <property type="match status" value="1"/>
</dbReference>
<dbReference type="Gene3D" id="3.90.79.10">
    <property type="entry name" value="Nucleoside Triphosphate Pyrophosphohydrolase"/>
    <property type="match status" value="1"/>
</dbReference>
<keyword evidence="2" id="KW-0378">Hydrolase</keyword>
<dbReference type="eggNOG" id="COG2816">
    <property type="taxonomic scope" value="Bacteria"/>
</dbReference>
<dbReference type="PROSITE" id="PS00893">
    <property type="entry name" value="NUDIX_BOX"/>
    <property type="match status" value="1"/>
</dbReference>
<dbReference type="AlphaFoldDB" id="A1KBX2"/>
<dbReference type="InterPro" id="IPR029401">
    <property type="entry name" value="Nudix_N"/>
</dbReference>
<protein>
    <recommendedName>
        <fullName evidence="3">Nudix hydrolase domain-containing protein</fullName>
    </recommendedName>
</protein>
<name>A1KBX2_AZOSB</name>
<evidence type="ECO:0000313" key="5">
    <source>
        <dbReference type="Proteomes" id="UP000002588"/>
    </source>
</evidence>
<dbReference type="GO" id="GO:0016787">
    <property type="term" value="F:hydrolase activity"/>
    <property type="evidence" value="ECO:0007669"/>
    <property type="project" value="UniProtKB-KW"/>
</dbReference>
<dbReference type="RefSeq" id="WP_011767434.1">
    <property type="nucleotide sequence ID" value="NC_008702.1"/>
</dbReference>
<organism evidence="4 5">
    <name type="scientific">Azoarcus sp. (strain BH72)</name>
    <dbReference type="NCBI Taxonomy" id="418699"/>
    <lineage>
        <taxon>Bacteria</taxon>
        <taxon>Pseudomonadati</taxon>
        <taxon>Pseudomonadota</taxon>
        <taxon>Betaproteobacteria</taxon>
        <taxon>Rhodocyclales</taxon>
        <taxon>Zoogloeaceae</taxon>
        <taxon>Azoarcus</taxon>
    </lineage>
</organism>
<dbReference type="STRING" id="62928.azo3712"/>
<dbReference type="HOGENOM" id="CLU_037162_16_2_4"/>
<dbReference type="Proteomes" id="UP000002588">
    <property type="component" value="Chromosome"/>
</dbReference>
<dbReference type="PANTHER" id="PTHR43222">
    <property type="entry name" value="NUDIX HYDROLASE 23"/>
    <property type="match status" value="1"/>
</dbReference>
<evidence type="ECO:0000256" key="2">
    <source>
        <dbReference type="ARBA" id="ARBA00022801"/>
    </source>
</evidence>
<dbReference type="Pfam" id="PF00293">
    <property type="entry name" value="NUDIX"/>
    <property type="match status" value="1"/>
</dbReference>